<protein>
    <recommendedName>
        <fullName evidence="5">Zn(2)-C6 fungal-type domain-containing protein</fullName>
    </recommendedName>
</protein>
<dbReference type="OrthoDB" id="426882at2759"/>
<dbReference type="EMBL" id="MU006300">
    <property type="protein sequence ID" value="KAF2851922.1"/>
    <property type="molecule type" value="Genomic_DNA"/>
</dbReference>
<evidence type="ECO:0000259" key="5">
    <source>
        <dbReference type="PROSITE" id="PS50048"/>
    </source>
</evidence>
<dbReference type="InterPro" id="IPR053187">
    <property type="entry name" value="Notoamide_regulator"/>
</dbReference>
<feature type="domain" description="Zn(2)-C6 fungal-type" evidence="5">
    <location>
        <begin position="38"/>
        <end position="68"/>
    </location>
</feature>
<feature type="region of interest" description="Disordered" evidence="4">
    <location>
        <begin position="141"/>
        <end position="161"/>
    </location>
</feature>
<evidence type="ECO:0000256" key="2">
    <source>
        <dbReference type="ARBA" id="ARBA00023242"/>
    </source>
</evidence>
<keyword evidence="2" id="KW-0539">Nucleus</keyword>
<dbReference type="PROSITE" id="PS50048">
    <property type="entry name" value="ZN2_CY6_FUNGAL_2"/>
    <property type="match status" value="1"/>
</dbReference>
<dbReference type="Pfam" id="PF00172">
    <property type="entry name" value="Zn_clus"/>
    <property type="match status" value="1"/>
</dbReference>
<keyword evidence="7" id="KW-1185">Reference proteome</keyword>
<dbReference type="InterPro" id="IPR036864">
    <property type="entry name" value="Zn2-C6_fun-type_DNA-bd_sf"/>
</dbReference>
<evidence type="ECO:0000313" key="7">
    <source>
        <dbReference type="Proteomes" id="UP000799423"/>
    </source>
</evidence>
<keyword evidence="1" id="KW-0479">Metal-binding</keyword>
<dbReference type="PROSITE" id="PS00463">
    <property type="entry name" value="ZN2_CY6_FUNGAL_1"/>
    <property type="match status" value="1"/>
</dbReference>
<proteinExistence type="predicted"/>
<dbReference type="SMART" id="SM00066">
    <property type="entry name" value="GAL4"/>
    <property type="match status" value="1"/>
</dbReference>
<dbReference type="InterPro" id="IPR001138">
    <property type="entry name" value="Zn2Cys6_DnaBD"/>
</dbReference>
<dbReference type="InterPro" id="IPR007219">
    <property type="entry name" value="XnlR_reg_dom"/>
</dbReference>
<dbReference type="GO" id="GO:0008270">
    <property type="term" value="F:zinc ion binding"/>
    <property type="evidence" value="ECO:0007669"/>
    <property type="project" value="InterPro"/>
</dbReference>
<evidence type="ECO:0000313" key="6">
    <source>
        <dbReference type="EMBL" id="KAF2851922.1"/>
    </source>
</evidence>
<dbReference type="Pfam" id="PF04082">
    <property type="entry name" value="Fungal_trans"/>
    <property type="match status" value="1"/>
</dbReference>
<feature type="region of interest" description="Disordered" evidence="4">
    <location>
        <begin position="1"/>
        <end position="30"/>
    </location>
</feature>
<feature type="region of interest" description="Disordered" evidence="4">
    <location>
        <begin position="196"/>
        <end position="239"/>
    </location>
</feature>
<dbReference type="Proteomes" id="UP000799423">
    <property type="component" value="Unassembled WGS sequence"/>
</dbReference>
<dbReference type="PANTHER" id="PTHR47256:SF1">
    <property type="entry name" value="ZN(II)2CYS6 TRANSCRIPTION FACTOR (EUROFUNG)"/>
    <property type="match status" value="1"/>
</dbReference>
<evidence type="ECO:0000256" key="4">
    <source>
        <dbReference type="SAM" id="MobiDB-lite"/>
    </source>
</evidence>
<dbReference type="GO" id="GO:0000981">
    <property type="term" value="F:DNA-binding transcription factor activity, RNA polymerase II-specific"/>
    <property type="evidence" value="ECO:0007669"/>
    <property type="project" value="InterPro"/>
</dbReference>
<evidence type="ECO:0000256" key="1">
    <source>
        <dbReference type="ARBA" id="ARBA00022723"/>
    </source>
</evidence>
<feature type="compositionally biased region" description="Low complexity" evidence="4">
    <location>
        <begin position="228"/>
        <end position="237"/>
    </location>
</feature>
<dbReference type="GO" id="GO:0006351">
    <property type="term" value="P:DNA-templated transcription"/>
    <property type="evidence" value="ECO:0007669"/>
    <property type="project" value="InterPro"/>
</dbReference>
<dbReference type="GO" id="GO:0003677">
    <property type="term" value="F:DNA binding"/>
    <property type="evidence" value="ECO:0007669"/>
    <property type="project" value="InterPro"/>
</dbReference>
<evidence type="ECO:0000256" key="3">
    <source>
        <dbReference type="SAM" id="Coils"/>
    </source>
</evidence>
<dbReference type="CDD" id="cd00067">
    <property type="entry name" value="GAL4"/>
    <property type="match status" value="1"/>
</dbReference>
<feature type="compositionally biased region" description="Polar residues" evidence="4">
    <location>
        <begin position="206"/>
        <end position="216"/>
    </location>
</feature>
<gene>
    <name evidence="6" type="ORF">T440DRAFT_516896</name>
</gene>
<feature type="coiled-coil region" evidence="3">
    <location>
        <begin position="77"/>
        <end position="104"/>
    </location>
</feature>
<organism evidence="6 7">
    <name type="scientific">Plenodomus tracheiphilus IPT5</name>
    <dbReference type="NCBI Taxonomy" id="1408161"/>
    <lineage>
        <taxon>Eukaryota</taxon>
        <taxon>Fungi</taxon>
        <taxon>Dikarya</taxon>
        <taxon>Ascomycota</taxon>
        <taxon>Pezizomycotina</taxon>
        <taxon>Dothideomycetes</taxon>
        <taxon>Pleosporomycetidae</taxon>
        <taxon>Pleosporales</taxon>
        <taxon>Pleosporineae</taxon>
        <taxon>Leptosphaeriaceae</taxon>
        <taxon>Plenodomus</taxon>
    </lineage>
</organism>
<dbReference type="CDD" id="cd12148">
    <property type="entry name" value="fungal_TF_MHR"/>
    <property type="match status" value="1"/>
</dbReference>
<dbReference type="PANTHER" id="PTHR47256">
    <property type="entry name" value="ZN(II)2CYS6 TRANSCRIPTION FACTOR (EUROFUNG)-RELATED"/>
    <property type="match status" value="1"/>
</dbReference>
<dbReference type="Gene3D" id="4.10.240.10">
    <property type="entry name" value="Zn(2)-C6 fungal-type DNA-binding domain"/>
    <property type="match status" value="1"/>
</dbReference>
<reference evidence="6" key="1">
    <citation type="submission" date="2020-01" db="EMBL/GenBank/DDBJ databases">
        <authorList>
            <consortium name="DOE Joint Genome Institute"/>
            <person name="Haridas S."/>
            <person name="Albert R."/>
            <person name="Binder M."/>
            <person name="Bloem J."/>
            <person name="Labutti K."/>
            <person name="Salamov A."/>
            <person name="Andreopoulos B."/>
            <person name="Baker S.E."/>
            <person name="Barry K."/>
            <person name="Bills G."/>
            <person name="Bluhm B.H."/>
            <person name="Cannon C."/>
            <person name="Castanera R."/>
            <person name="Culley D.E."/>
            <person name="Daum C."/>
            <person name="Ezra D."/>
            <person name="Gonzalez J.B."/>
            <person name="Henrissat B."/>
            <person name="Kuo A."/>
            <person name="Liang C."/>
            <person name="Lipzen A."/>
            <person name="Lutzoni F."/>
            <person name="Magnuson J."/>
            <person name="Mondo S."/>
            <person name="Nolan M."/>
            <person name="Ohm R."/>
            <person name="Pangilinan J."/>
            <person name="Park H.-J."/>
            <person name="Ramirez L."/>
            <person name="Alfaro M."/>
            <person name="Sun H."/>
            <person name="Tritt A."/>
            <person name="Yoshinaga Y."/>
            <person name="Zwiers L.-H."/>
            <person name="Turgeon B.G."/>
            <person name="Goodwin S.B."/>
            <person name="Spatafora J.W."/>
            <person name="Crous P.W."/>
            <person name="Grigoriev I.V."/>
        </authorList>
    </citation>
    <scope>NUCLEOTIDE SEQUENCE</scope>
    <source>
        <strain evidence="6">IPT5</strain>
    </source>
</reference>
<name>A0A6A7B9P0_9PLEO</name>
<accession>A0A6A7B9P0</accession>
<sequence>MANFRPLQPAPMDQEAPLQPQSRSMLPQKPKRTVTLGACVACRKRKSKCDGKRPVCTCCGQKETDCVYELGPNEKPSQAMKRKNEEMQGELSNLRQLYDFLRLRPEHEAMEILRRIRDNPAETSPSQRIQELANFVRHGNLLDPQHTHSSPPPFPREHGQSVTLPSLRLALDAPSNMDSHRLPFPGILSMGVDGPASQRRRFASDTDVSARSGSSTAPPPTSLEAILSPSPSTASDDSTSDPRLLYIRNWTNVTSDTNTLVSLMSAWTTCEYNYYHYLDRDTFLDDVAHGRTDFCSPLLVNALLASACFHSSVVKDREKPFSETLLTTMFYKEARRLWDTEEGQDSLTKLQAGICLFLVLGKHGRDKVGYTFLAEACQIAHRMDLFAIESPSASQSTSHASQTNWQRVQGVTAWALFNFQLTMSFVYAFPVIIDRPPSIAIPYCEDFNSTALFQSECAKHVLILDCVDVILGDSKADGDASKRLEEARTCHYRLTQWWKSRSKHLDPDLMPTRENLLCAMMYHVNIINIFQTTLHGEATTQQSENYYDHARIATLASLKEIHRLLALQQTRHGWVDSITFVLHPITIASFGTLDEISRADMDPRSTSFDSSELYQGLRTCLRALASLTSYSYYAQPLFRLLTQKCQTLGIRLPSEVQATLDSYMTEEWTRNAASLVSSQYIADTHSHETDAENARMDAIISGWEALSLDGTGKMKGPEI</sequence>
<keyword evidence="3" id="KW-0175">Coiled coil</keyword>
<dbReference type="SUPFAM" id="SSF57701">
    <property type="entry name" value="Zn2/Cys6 DNA-binding domain"/>
    <property type="match status" value="1"/>
</dbReference>
<dbReference type="AlphaFoldDB" id="A0A6A7B9P0"/>